<dbReference type="SUPFAM" id="SSF53448">
    <property type="entry name" value="Nucleotide-diphospho-sugar transferases"/>
    <property type="match status" value="1"/>
</dbReference>
<dbReference type="InterPro" id="IPR029044">
    <property type="entry name" value="Nucleotide-diphossugar_trans"/>
</dbReference>
<gene>
    <name evidence="2" type="ORF">HMH01_01320</name>
</gene>
<dbReference type="GO" id="GO:0016740">
    <property type="term" value="F:transferase activity"/>
    <property type="evidence" value="ECO:0007669"/>
    <property type="project" value="UniProtKB-KW"/>
</dbReference>
<proteinExistence type="predicted"/>
<keyword evidence="3" id="KW-1185">Reference proteome</keyword>
<dbReference type="Gene3D" id="3.90.550.10">
    <property type="entry name" value="Spore Coat Polysaccharide Biosynthesis Protein SpsA, Chain A"/>
    <property type="match status" value="1"/>
</dbReference>
<dbReference type="Proteomes" id="UP000572377">
    <property type="component" value="Unassembled WGS sequence"/>
</dbReference>
<dbReference type="EMBL" id="JABFBC010000001">
    <property type="protein sequence ID" value="NNU79065.1"/>
    <property type="molecule type" value="Genomic_DNA"/>
</dbReference>
<name>A0A849KVG9_9RHOB</name>
<dbReference type="AlphaFoldDB" id="A0A849KVG9"/>
<dbReference type="InterPro" id="IPR001173">
    <property type="entry name" value="Glyco_trans_2-like"/>
</dbReference>
<keyword evidence="2" id="KW-0808">Transferase</keyword>
<dbReference type="Pfam" id="PF00535">
    <property type="entry name" value="Glycos_transf_2"/>
    <property type="match status" value="1"/>
</dbReference>
<reference evidence="2 3" key="1">
    <citation type="submission" date="2020-05" db="EMBL/GenBank/DDBJ databases">
        <title>Gimesia benthica sp. nov., a novel planctomycete isolated from a deep-sea water sample of the Northwest Indian Ocean.</title>
        <authorList>
            <person name="Wang J."/>
            <person name="Ruan C."/>
            <person name="Song L."/>
            <person name="Zhu Y."/>
            <person name="Li A."/>
            <person name="Zheng X."/>
            <person name="Wang L."/>
            <person name="Lu Z."/>
            <person name="Huang Y."/>
            <person name="Du W."/>
            <person name="Zhou Y."/>
            <person name="Huang L."/>
            <person name="Dai X."/>
        </authorList>
    </citation>
    <scope>NUCLEOTIDE SEQUENCE [LARGE SCALE GENOMIC DNA]</scope>
    <source>
        <strain evidence="2 3">YYQ-30</strain>
    </source>
</reference>
<accession>A0A849KVG9</accession>
<organism evidence="2 3">
    <name type="scientific">Halovulum dunhuangense</name>
    <dbReference type="NCBI Taxonomy" id="1505036"/>
    <lineage>
        <taxon>Bacteria</taxon>
        <taxon>Pseudomonadati</taxon>
        <taxon>Pseudomonadota</taxon>
        <taxon>Alphaproteobacteria</taxon>
        <taxon>Rhodobacterales</taxon>
        <taxon>Paracoccaceae</taxon>
        <taxon>Halovulum</taxon>
    </lineage>
</organism>
<evidence type="ECO:0000313" key="3">
    <source>
        <dbReference type="Proteomes" id="UP000572377"/>
    </source>
</evidence>
<sequence length="314" mass="33374">MAMTTGTSVMLAIATCRRPEGLARLLAAVAGFDVPPGVAFAVHVVDNSPEGSALTFLRQRAVTYPFPLTCGHEPRRGLSRARNAALRRALAADANLMGFIDDDEMPEQNWLSAHLATLSRSGADASLGPVTPRFDRTPPRWIARGGFLAMAGHPDGAPLRFGATSNILFRTAPVRTADLSFDPALDLTGGEDTAFFDAYLRTGARIVFCAAAGVEEDIPPSRASLPWLWRRWRRSGQTNARLMLGRHPVAGRPACLLGGALRLAAGSALLLALLPLGVTGHPGWARGLKIAARGAGFVDIAAGRSIHEYATLVR</sequence>
<dbReference type="RefSeq" id="WP_171321735.1">
    <property type="nucleotide sequence ID" value="NZ_JABFBC010000001.1"/>
</dbReference>
<comment type="caution">
    <text evidence="2">The sequence shown here is derived from an EMBL/GenBank/DDBJ whole genome shotgun (WGS) entry which is preliminary data.</text>
</comment>
<protein>
    <submittedName>
        <fullName evidence="2">Glycosyltransferase</fullName>
    </submittedName>
</protein>
<evidence type="ECO:0000259" key="1">
    <source>
        <dbReference type="Pfam" id="PF00535"/>
    </source>
</evidence>
<evidence type="ECO:0000313" key="2">
    <source>
        <dbReference type="EMBL" id="NNU79065.1"/>
    </source>
</evidence>
<feature type="domain" description="Glycosyltransferase 2-like" evidence="1">
    <location>
        <begin position="12"/>
        <end position="164"/>
    </location>
</feature>